<dbReference type="Gene3D" id="3.60.21.10">
    <property type="match status" value="1"/>
</dbReference>
<keyword evidence="4" id="KW-1185">Reference proteome</keyword>
<dbReference type="OrthoDB" id="9780884at2"/>
<organism evidence="3 4">
    <name type="scientific">Paenibacillus paeoniae</name>
    <dbReference type="NCBI Taxonomy" id="2292705"/>
    <lineage>
        <taxon>Bacteria</taxon>
        <taxon>Bacillati</taxon>
        <taxon>Bacillota</taxon>
        <taxon>Bacilli</taxon>
        <taxon>Bacillales</taxon>
        <taxon>Paenibacillaceae</taxon>
        <taxon>Paenibacillus</taxon>
    </lineage>
</organism>
<feature type="transmembrane region" description="Helical" evidence="1">
    <location>
        <begin position="37"/>
        <end position="57"/>
    </location>
</feature>
<dbReference type="GO" id="GO:0016787">
    <property type="term" value="F:hydrolase activity"/>
    <property type="evidence" value="ECO:0007669"/>
    <property type="project" value="InterPro"/>
</dbReference>
<proteinExistence type="predicted"/>
<dbReference type="InterPro" id="IPR051158">
    <property type="entry name" value="Metallophosphoesterase_sf"/>
</dbReference>
<accession>A0A371P6L7</accession>
<dbReference type="RefSeq" id="WP_116048839.1">
    <property type="nucleotide sequence ID" value="NZ_QUBQ01000005.1"/>
</dbReference>
<evidence type="ECO:0000313" key="4">
    <source>
        <dbReference type="Proteomes" id="UP000261905"/>
    </source>
</evidence>
<dbReference type="Proteomes" id="UP000261905">
    <property type="component" value="Unassembled WGS sequence"/>
</dbReference>
<gene>
    <name evidence="3" type="ORF">DX130_21375</name>
</gene>
<dbReference type="EMBL" id="QUBQ01000005">
    <property type="protein sequence ID" value="REK71552.1"/>
    <property type="molecule type" value="Genomic_DNA"/>
</dbReference>
<dbReference type="CDD" id="cd07385">
    <property type="entry name" value="MPP_YkuE_C"/>
    <property type="match status" value="1"/>
</dbReference>
<evidence type="ECO:0000256" key="1">
    <source>
        <dbReference type="SAM" id="Phobius"/>
    </source>
</evidence>
<dbReference type="SUPFAM" id="SSF56300">
    <property type="entry name" value="Metallo-dependent phosphatases"/>
    <property type="match status" value="1"/>
</dbReference>
<dbReference type="Pfam" id="PF00149">
    <property type="entry name" value="Metallophos"/>
    <property type="match status" value="1"/>
</dbReference>
<keyword evidence="1" id="KW-0812">Transmembrane</keyword>
<feature type="domain" description="Calcineurin-like phosphoesterase" evidence="2">
    <location>
        <begin position="146"/>
        <end position="309"/>
    </location>
</feature>
<feature type="transmembrane region" description="Helical" evidence="1">
    <location>
        <begin position="103"/>
        <end position="122"/>
    </location>
</feature>
<protein>
    <submittedName>
        <fullName evidence="3">Metallophosphoesterase</fullName>
    </submittedName>
</protein>
<evidence type="ECO:0000313" key="3">
    <source>
        <dbReference type="EMBL" id="REK71552.1"/>
    </source>
</evidence>
<keyword evidence="1" id="KW-0472">Membrane</keyword>
<dbReference type="InterPro" id="IPR004843">
    <property type="entry name" value="Calcineurin-like_PHP"/>
</dbReference>
<evidence type="ECO:0000259" key="2">
    <source>
        <dbReference type="Pfam" id="PF00149"/>
    </source>
</evidence>
<sequence>MFIVIGLVFLLLYGLIVFYIGWSGWSWMRPAVSRRFRLLYIVALIFLAASFILARVFASSTILNVIGSYWLAIFSLLVLLLPVVQLIVWLTRLTSLPRHHVQKWAGIITLTALVLLIGYGSYNAYTPTVRSYDIHINKPGPPSGELKIVMASDMHFGYLSGKNHAVRLVEEINALQPDIVLFPGDIIDDDIVPYVNKGIGPILSQIKAPYGVYASLGNHDRFKGEIQELIDLLEESGMRVLYDESIELEDWLTLIGRKDHSDKNRAELAELTESVNSSNTLFLLDHQPYGFDIAQRQGIDLLVAGHTHRGQIAPANLITKRLFENDWGYLQKGQLHTIVSSGFGFWGPPIRIGSQAEVVLIQASFSNKAN</sequence>
<keyword evidence="1" id="KW-1133">Transmembrane helix</keyword>
<dbReference type="AlphaFoldDB" id="A0A371P6L7"/>
<name>A0A371P6L7_9BACL</name>
<dbReference type="PANTHER" id="PTHR31302">
    <property type="entry name" value="TRANSMEMBRANE PROTEIN WITH METALLOPHOSPHOESTERASE DOMAIN-RELATED"/>
    <property type="match status" value="1"/>
</dbReference>
<feature type="transmembrane region" description="Helical" evidence="1">
    <location>
        <begin position="6"/>
        <end position="25"/>
    </location>
</feature>
<feature type="transmembrane region" description="Helical" evidence="1">
    <location>
        <begin position="69"/>
        <end position="91"/>
    </location>
</feature>
<dbReference type="PANTHER" id="PTHR31302:SF0">
    <property type="entry name" value="TRANSMEMBRANE PROTEIN WITH METALLOPHOSPHOESTERASE DOMAIN"/>
    <property type="match status" value="1"/>
</dbReference>
<comment type="caution">
    <text evidence="3">The sequence shown here is derived from an EMBL/GenBank/DDBJ whole genome shotgun (WGS) entry which is preliminary data.</text>
</comment>
<dbReference type="InterPro" id="IPR029052">
    <property type="entry name" value="Metallo-depent_PP-like"/>
</dbReference>
<reference evidence="3 4" key="1">
    <citation type="submission" date="2018-08" db="EMBL/GenBank/DDBJ databases">
        <title>Paenibacillus sp. M4BSY-1, whole genome shotgun sequence.</title>
        <authorList>
            <person name="Tuo L."/>
        </authorList>
    </citation>
    <scope>NUCLEOTIDE SEQUENCE [LARGE SCALE GENOMIC DNA]</scope>
    <source>
        <strain evidence="3 4">M4BSY-1</strain>
    </source>
</reference>